<feature type="binding site" evidence="9">
    <location>
        <position position="298"/>
    </location>
    <ligand>
        <name>NADPH</name>
        <dbReference type="ChEBI" id="CHEBI:57783"/>
    </ligand>
</feature>
<feature type="binding site" evidence="9">
    <location>
        <position position="208"/>
    </location>
    <ligand>
        <name>sn-glycerol 3-phosphate</name>
        <dbReference type="ChEBI" id="CHEBI:57597"/>
    </ligand>
</feature>
<feature type="signal peptide" evidence="15">
    <location>
        <begin position="1"/>
        <end position="19"/>
    </location>
</feature>
<evidence type="ECO:0000256" key="8">
    <source>
        <dbReference type="ARBA" id="ARBA00023264"/>
    </source>
</evidence>
<dbReference type="InterPro" id="IPR036291">
    <property type="entry name" value="NAD(P)-bd_dom_sf"/>
</dbReference>
<evidence type="ECO:0000256" key="14">
    <source>
        <dbReference type="RuleBase" id="RU000439"/>
    </source>
</evidence>
<dbReference type="HAMAP" id="MF_00394">
    <property type="entry name" value="NAD_Glyc3P_dehydrog"/>
    <property type="match status" value="1"/>
</dbReference>
<reference evidence="18" key="1">
    <citation type="submission" date="2024-05" db="EMBL/GenBank/DDBJ databases">
        <authorList>
            <person name="Bunk B."/>
            <person name="Swiderski J."/>
            <person name="Sproer C."/>
            <person name="Thiel V."/>
        </authorList>
    </citation>
    <scope>NUCLEOTIDE SEQUENCE</scope>
    <source>
        <strain evidence="18">DSM 17735</strain>
    </source>
</reference>
<dbReference type="GO" id="GO:0006650">
    <property type="term" value="P:glycerophospholipid metabolic process"/>
    <property type="evidence" value="ECO:0007669"/>
    <property type="project" value="UniProtKB-UniRule"/>
</dbReference>
<dbReference type="GO" id="GO:0046167">
    <property type="term" value="P:glycerol-3-phosphate biosynthetic process"/>
    <property type="evidence" value="ECO:0007669"/>
    <property type="project" value="UniProtKB-UniRule"/>
</dbReference>
<comment type="pathway">
    <text evidence="9">Membrane lipid metabolism; glycerophospholipid metabolism.</text>
</comment>
<comment type="caution">
    <text evidence="9">Lacks conserved residue(s) required for the propagation of feature annotation.</text>
</comment>
<feature type="chain" id="PRO_5043829095" description="Glycerol-3-phosphate dehydrogenase [NAD(P)+]" evidence="15">
    <location>
        <begin position="20"/>
        <end position="352"/>
    </location>
</feature>
<dbReference type="Gene3D" id="3.40.50.720">
    <property type="entry name" value="NAD(P)-binding Rossmann-like Domain"/>
    <property type="match status" value="1"/>
</dbReference>
<dbReference type="EC" id="1.1.1.94" evidence="9"/>
<keyword evidence="9" id="KW-0963">Cytoplasm</keyword>
<comment type="function">
    <text evidence="9">Catalyzes the reduction of the glycolytic intermediate dihydroxyacetone phosphate (DHAP) to sn-glycerol 3-phosphate (G3P), the key precursor for phospholipid synthesis.</text>
</comment>
<dbReference type="SUPFAM" id="SSF51735">
    <property type="entry name" value="NAD(P)-binding Rossmann-fold domains"/>
    <property type="match status" value="1"/>
</dbReference>
<dbReference type="InterPro" id="IPR013328">
    <property type="entry name" value="6PGD_dom2"/>
</dbReference>
<feature type="binding site" evidence="9">
    <location>
        <position position="112"/>
    </location>
    <ligand>
        <name>NADPH</name>
        <dbReference type="ChEBI" id="CHEBI:57783"/>
    </ligand>
</feature>
<organism evidence="18">
    <name type="scientific">Polaromonas hydrogenivorans</name>
    <dbReference type="NCBI Taxonomy" id="335476"/>
    <lineage>
        <taxon>Bacteria</taxon>
        <taxon>Pseudomonadati</taxon>
        <taxon>Pseudomonadota</taxon>
        <taxon>Betaproteobacteria</taxon>
        <taxon>Burkholderiales</taxon>
        <taxon>Comamonadaceae</taxon>
        <taxon>Polaromonas</taxon>
    </lineage>
</organism>
<evidence type="ECO:0000259" key="16">
    <source>
        <dbReference type="Pfam" id="PF01210"/>
    </source>
</evidence>
<dbReference type="EMBL" id="CP157675">
    <property type="protein sequence ID" value="XBP69421.1"/>
    <property type="molecule type" value="Genomic_DNA"/>
</dbReference>
<gene>
    <name evidence="9" type="primary">gpsA</name>
    <name evidence="18" type="ORF">ABLV49_16205</name>
</gene>
<dbReference type="GO" id="GO:0005829">
    <property type="term" value="C:cytosol"/>
    <property type="evidence" value="ECO:0007669"/>
    <property type="project" value="TreeGrafter"/>
</dbReference>
<evidence type="ECO:0000256" key="13">
    <source>
        <dbReference type="RuleBase" id="RU000437"/>
    </source>
</evidence>
<dbReference type="AlphaFoldDB" id="A0AAU7LPA9"/>
<feature type="binding site" evidence="11">
    <location>
        <begin position="272"/>
        <end position="273"/>
    </location>
    <ligand>
        <name>substrate</name>
    </ligand>
</feature>
<proteinExistence type="inferred from homology"/>
<feature type="binding site" evidence="9">
    <location>
        <position position="37"/>
    </location>
    <ligand>
        <name>NADPH</name>
        <dbReference type="ChEBI" id="CHEBI:57783"/>
    </ligand>
</feature>
<comment type="similarity">
    <text evidence="1 9 13">Belongs to the NAD-dependent glycerol-3-phosphate dehydrogenase family.</text>
</comment>
<feature type="binding site" evidence="12">
    <location>
        <position position="272"/>
    </location>
    <ligand>
        <name>NAD(+)</name>
        <dbReference type="ChEBI" id="CHEBI:57540"/>
    </ligand>
</feature>
<comment type="catalytic activity">
    <reaction evidence="9">
        <text>sn-glycerol 3-phosphate + NAD(+) = dihydroxyacetone phosphate + NADH + H(+)</text>
        <dbReference type="Rhea" id="RHEA:11092"/>
        <dbReference type="ChEBI" id="CHEBI:15378"/>
        <dbReference type="ChEBI" id="CHEBI:57540"/>
        <dbReference type="ChEBI" id="CHEBI:57597"/>
        <dbReference type="ChEBI" id="CHEBI:57642"/>
        <dbReference type="ChEBI" id="CHEBI:57945"/>
        <dbReference type="EC" id="1.1.1.94"/>
    </reaction>
</comment>
<feature type="binding site" evidence="9">
    <location>
        <position position="155"/>
    </location>
    <ligand>
        <name>sn-glycerol 3-phosphate</name>
        <dbReference type="ChEBI" id="CHEBI:57597"/>
    </ligand>
</feature>
<evidence type="ECO:0000256" key="1">
    <source>
        <dbReference type="ARBA" id="ARBA00011009"/>
    </source>
</evidence>
<feature type="active site" description="Proton acceptor" evidence="9 10">
    <location>
        <position position="208"/>
    </location>
</feature>
<keyword evidence="5 9" id="KW-0520">NAD</keyword>
<evidence type="ECO:0000259" key="17">
    <source>
        <dbReference type="Pfam" id="PF07479"/>
    </source>
</evidence>
<dbReference type="RefSeq" id="WP_349278027.1">
    <property type="nucleotide sequence ID" value="NZ_CBCSCU010000009.1"/>
</dbReference>
<dbReference type="PROSITE" id="PS00957">
    <property type="entry name" value="NAD_G3PDH"/>
    <property type="match status" value="1"/>
</dbReference>
<evidence type="ECO:0000256" key="4">
    <source>
        <dbReference type="ARBA" id="ARBA00023002"/>
    </source>
</evidence>
<keyword evidence="15" id="KW-0732">Signal</keyword>
<feature type="binding site" evidence="9">
    <location>
        <position position="261"/>
    </location>
    <ligand>
        <name>sn-glycerol 3-phosphate</name>
        <dbReference type="ChEBI" id="CHEBI:57597"/>
    </ligand>
</feature>
<dbReference type="InterPro" id="IPR011128">
    <property type="entry name" value="G3P_DH_NAD-dep_N"/>
</dbReference>
<dbReference type="GO" id="GO:0051287">
    <property type="term" value="F:NAD binding"/>
    <property type="evidence" value="ECO:0007669"/>
    <property type="project" value="InterPro"/>
</dbReference>
<keyword evidence="3 9" id="KW-0521">NADP</keyword>
<evidence type="ECO:0000256" key="3">
    <source>
        <dbReference type="ARBA" id="ARBA00022857"/>
    </source>
</evidence>
<feature type="binding site" evidence="12">
    <location>
        <position position="157"/>
    </location>
    <ligand>
        <name>NAD(+)</name>
        <dbReference type="ChEBI" id="CHEBI:57540"/>
    </ligand>
</feature>
<comment type="subcellular location">
    <subcellularLocation>
        <location evidence="9">Cytoplasm</location>
    </subcellularLocation>
</comment>
<keyword evidence="7 9" id="KW-0594">Phospholipid biosynthesis</keyword>
<evidence type="ECO:0000256" key="5">
    <source>
        <dbReference type="ARBA" id="ARBA00023027"/>
    </source>
</evidence>
<keyword evidence="8 9" id="KW-1208">Phospholipid metabolism</keyword>
<protein>
    <recommendedName>
        <fullName evidence="9">Glycerol-3-phosphate dehydrogenase [NAD(P)+]</fullName>
        <ecNumber evidence="9">1.1.1.94</ecNumber>
    </recommendedName>
    <alternativeName>
        <fullName evidence="9">NAD(P)(+)-dependent glycerol-3-phosphate dehydrogenase</fullName>
    </alternativeName>
    <alternativeName>
        <fullName evidence="9">NAD(P)H-dependent dihydroxyacetone-phosphate reductase</fullName>
    </alternativeName>
</protein>
<feature type="binding site" evidence="9">
    <location>
        <position position="54"/>
    </location>
    <ligand>
        <name>NADPH</name>
        <dbReference type="ChEBI" id="CHEBI:57783"/>
    </ligand>
</feature>
<evidence type="ECO:0000256" key="6">
    <source>
        <dbReference type="ARBA" id="ARBA00023098"/>
    </source>
</evidence>
<accession>A0AAU7LPA9</accession>
<feature type="binding site" evidence="9">
    <location>
        <position position="11"/>
    </location>
    <ligand>
        <name>NADPH</name>
        <dbReference type="ChEBI" id="CHEBI:57783"/>
    </ligand>
</feature>
<comment type="catalytic activity">
    <reaction evidence="9 14">
        <text>sn-glycerol 3-phosphate + NADP(+) = dihydroxyacetone phosphate + NADPH + H(+)</text>
        <dbReference type="Rhea" id="RHEA:11096"/>
        <dbReference type="ChEBI" id="CHEBI:15378"/>
        <dbReference type="ChEBI" id="CHEBI:57597"/>
        <dbReference type="ChEBI" id="CHEBI:57642"/>
        <dbReference type="ChEBI" id="CHEBI:57783"/>
        <dbReference type="ChEBI" id="CHEBI:58349"/>
        <dbReference type="EC" id="1.1.1.94"/>
    </reaction>
</comment>
<dbReference type="Pfam" id="PF07479">
    <property type="entry name" value="NAD_Gly3P_dh_C"/>
    <property type="match status" value="1"/>
</dbReference>
<dbReference type="InterPro" id="IPR006168">
    <property type="entry name" value="G3P_DH_NAD-dep"/>
</dbReference>
<evidence type="ECO:0000256" key="7">
    <source>
        <dbReference type="ARBA" id="ARBA00023209"/>
    </source>
</evidence>
<keyword evidence="6 9" id="KW-0443">Lipid metabolism</keyword>
<evidence type="ECO:0000256" key="11">
    <source>
        <dbReference type="PIRSR" id="PIRSR000114-2"/>
    </source>
</evidence>
<evidence type="ECO:0000313" key="18">
    <source>
        <dbReference type="EMBL" id="XBP69421.1"/>
    </source>
</evidence>
<feature type="binding site" evidence="9">
    <location>
        <position position="157"/>
    </location>
    <ligand>
        <name>NADPH</name>
        <dbReference type="ChEBI" id="CHEBI:57783"/>
    </ligand>
</feature>
<dbReference type="PANTHER" id="PTHR11728:SF1">
    <property type="entry name" value="GLYCEROL-3-PHOSPHATE DEHYDROGENASE [NAD(+)] 2, CHLOROPLASTIC"/>
    <property type="match status" value="1"/>
</dbReference>
<sequence length="352" mass="36158">MKIAVLGAGAWGTALAVNAARAADAGVTRHQVTLWARNAAQVQALQAERANTRYLPGIALPASLLLQGGGEASLSQAVSGQDLIILATPVSAARSMLMQLKHVKVPVAWLSKGFESPVSAEPASASLAKPFGLMVHEVRAQVAPDLRAGVFSGPSFALEVARGQPTALVAASEHAEVREALVAAFHGASLRVYASDDMVGVEVGGAVKNVMAIAAGLCDGLQLGLNARAALITRGLAEITRLGVALGARAETFTGLSGLGDLVLTATGDLSRNRKVGLLLAQGKTLAEVLESLGHVAEGVYCARTVVQRAAGLGVDMPIAQSVVALLDGKLKASEAVALLMEREPKTELDCY</sequence>
<dbReference type="NCBIfam" id="NF000942">
    <property type="entry name" value="PRK00094.1-4"/>
    <property type="match status" value="1"/>
</dbReference>
<dbReference type="InterPro" id="IPR006109">
    <property type="entry name" value="G3P_DH_NAD-dep_C"/>
</dbReference>
<feature type="binding site" evidence="9">
    <location>
        <position position="153"/>
    </location>
    <ligand>
        <name>sn-glycerol 3-phosphate</name>
        <dbReference type="ChEBI" id="CHEBI:57597"/>
    </ligand>
</feature>
<keyword evidence="4 9" id="KW-0560">Oxidoreductase</keyword>
<dbReference type="PRINTS" id="PR00077">
    <property type="entry name" value="GPDHDRGNASE"/>
</dbReference>
<keyword evidence="9" id="KW-0547">Nucleotide-binding</keyword>
<feature type="domain" description="Glycerol-3-phosphate dehydrogenase NAD-dependent C-terminal" evidence="17">
    <location>
        <begin position="197"/>
        <end position="337"/>
    </location>
</feature>
<dbReference type="Pfam" id="PF01210">
    <property type="entry name" value="NAD_Gly3P_dh_N"/>
    <property type="match status" value="1"/>
</dbReference>
<dbReference type="NCBIfam" id="NF000940">
    <property type="entry name" value="PRK00094.1-2"/>
    <property type="match status" value="1"/>
</dbReference>
<feature type="domain" description="Glycerol-3-phosphate dehydrogenase NAD-dependent N-terminal" evidence="16">
    <location>
        <begin position="2"/>
        <end position="176"/>
    </location>
</feature>
<feature type="binding site" evidence="9">
    <location>
        <position position="272"/>
    </location>
    <ligand>
        <name>sn-glycerol 3-phosphate</name>
        <dbReference type="ChEBI" id="CHEBI:57597"/>
    </ligand>
</feature>
<feature type="binding site" evidence="9">
    <location>
        <position position="296"/>
    </location>
    <ligand>
        <name>NADPH</name>
        <dbReference type="ChEBI" id="CHEBI:57783"/>
    </ligand>
</feature>
<name>A0AAU7LPA9_9BURK</name>
<feature type="binding site" evidence="9">
    <location>
        <position position="112"/>
    </location>
    <ligand>
        <name>sn-glycerol 3-phosphate</name>
        <dbReference type="ChEBI" id="CHEBI:57597"/>
    </ligand>
</feature>
<dbReference type="GO" id="GO:0008654">
    <property type="term" value="P:phospholipid biosynthetic process"/>
    <property type="evidence" value="ECO:0007669"/>
    <property type="project" value="UniProtKB-KW"/>
</dbReference>
<feature type="binding site" evidence="9">
    <location>
        <position position="273"/>
    </location>
    <ligand>
        <name>sn-glycerol 3-phosphate</name>
        <dbReference type="ChEBI" id="CHEBI:57597"/>
    </ligand>
</feature>
<dbReference type="SUPFAM" id="SSF48179">
    <property type="entry name" value="6-phosphogluconate dehydrogenase C-terminal domain-like"/>
    <property type="match status" value="1"/>
</dbReference>
<feature type="binding site" evidence="9">
    <location>
        <position position="272"/>
    </location>
    <ligand>
        <name>NADPH</name>
        <dbReference type="ChEBI" id="CHEBI:57783"/>
    </ligand>
</feature>
<dbReference type="PIRSF" id="PIRSF000114">
    <property type="entry name" value="Glycerol-3-P_dh"/>
    <property type="match status" value="1"/>
</dbReference>
<dbReference type="GO" id="GO:0047952">
    <property type="term" value="F:glycerol-3-phosphate dehydrogenase [NAD(P)+] activity"/>
    <property type="evidence" value="ECO:0007669"/>
    <property type="project" value="UniProtKB-UniRule"/>
</dbReference>
<dbReference type="FunFam" id="1.10.1040.10:FF:000001">
    <property type="entry name" value="Glycerol-3-phosphate dehydrogenase [NAD(P)+]"/>
    <property type="match status" value="1"/>
</dbReference>
<evidence type="ECO:0000256" key="10">
    <source>
        <dbReference type="PIRSR" id="PIRSR000114-1"/>
    </source>
</evidence>
<evidence type="ECO:0000256" key="12">
    <source>
        <dbReference type="PIRSR" id="PIRSR000114-3"/>
    </source>
</evidence>
<dbReference type="InterPro" id="IPR008927">
    <property type="entry name" value="6-PGluconate_DH-like_C_sf"/>
</dbReference>
<feature type="binding site" evidence="12">
    <location>
        <begin position="7"/>
        <end position="12"/>
    </location>
    <ligand>
        <name>NAD(+)</name>
        <dbReference type="ChEBI" id="CHEBI:57540"/>
    </ligand>
</feature>
<dbReference type="PANTHER" id="PTHR11728">
    <property type="entry name" value="GLYCEROL-3-PHOSPHATE DEHYDROGENASE"/>
    <property type="match status" value="1"/>
</dbReference>
<evidence type="ECO:0000256" key="15">
    <source>
        <dbReference type="SAM" id="SignalP"/>
    </source>
</evidence>
<evidence type="ECO:0000256" key="9">
    <source>
        <dbReference type="HAMAP-Rule" id="MF_00394"/>
    </source>
</evidence>
<feature type="binding site" evidence="11">
    <location>
        <position position="112"/>
    </location>
    <ligand>
        <name>substrate</name>
    </ligand>
</feature>
<feature type="binding site" evidence="9">
    <location>
        <position position="271"/>
    </location>
    <ligand>
        <name>sn-glycerol 3-phosphate</name>
        <dbReference type="ChEBI" id="CHEBI:57597"/>
    </ligand>
</feature>
<dbReference type="GO" id="GO:0046168">
    <property type="term" value="P:glycerol-3-phosphate catabolic process"/>
    <property type="evidence" value="ECO:0007669"/>
    <property type="project" value="InterPro"/>
</dbReference>
<evidence type="ECO:0000256" key="2">
    <source>
        <dbReference type="ARBA" id="ARBA00022516"/>
    </source>
</evidence>
<dbReference type="GO" id="GO:0005975">
    <property type="term" value="P:carbohydrate metabolic process"/>
    <property type="evidence" value="ECO:0007669"/>
    <property type="project" value="InterPro"/>
</dbReference>
<dbReference type="Gene3D" id="1.10.1040.10">
    <property type="entry name" value="N-(1-d-carboxylethyl)-l-norvaline Dehydrogenase, domain 2"/>
    <property type="match status" value="1"/>
</dbReference>
<keyword evidence="2 9" id="KW-0444">Lipid biosynthesis</keyword>